<dbReference type="SMART" id="SM00304">
    <property type="entry name" value="HAMP"/>
    <property type="match status" value="1"/>
</dbReference>
<proteinExistence type="inferred from homology"/>
<dbReference type="EMBL" id="JAESWC010000001">
    <property type="protein sequence ID" value="MBL4934746.1"/>
    <property type="molecule type" value="Genomic_DNA"/>
</dbReference>
<keyword evidence="4" id="KW-0472">Membrane</keyword>
<evidence type="ECO:0000256" key="2">
    <source>
        <dbReference type="ARBA" id="ARBA00029447"/>
    </source>
</evidence>
<protein>
    <submittedName>
        <fullName evidence="7">HAMP domain-containing protein</fullName>
    </submittedName>
</protein>
<dbReference type="SUPFAM" id="SSF103190">
    <property type="entry name" value="Sensory domain-like"/>
    <property type="match status" value="1"/>
</dbReference>
<dbReference type="PANTHER" id="PTHR32089">
    <property type="entry name" value="METHYL-ACCEPTING CHEMOTAXIS PROTEIN MCPB"/>
    <property type="match status" value="1"/>
</dbReference>
<gene>
    <name evidence="7" type="ORF">JK636_03120</name>
</gene>
<comment type="similarity">
    <text evidence="2">Belongs to the methyl-accepting chemotaxis (MCP) protein family.</text>
</comment>
<feature type="domain" description="Methyl-accepting transducer" evidence="5">
    <location>
        <begin position="255"/>
        <end position="505"/>
    </location>
</feature>
<name>A0ABS1T7V5_9CLOT</name>
<feature type="domain" description="HAMP" evidence="6">
    <location>
        <begin position="184"/>
        <end position="236"/>
    </location>
</feature>
<evidence type="ECO:0000313" key="7">
    <source>
        <dbReference type="EMBL" id="MBL4934746.1"/>
    </source>
</evidence>
<keyword evidence="4" id="KW-0812">Transmembrane</keyword>
<dbReference type="Pfam" id="PF00015">
    <property type="entry name" value="MCPsignal"/>
    <property type="match status" value="1"/>
</dbReference>
<dbReference type="InterPro" id="IPR003660">
    <property type="entry name" value="HAMP_dom"/>
</dbReference>
<dbReference type="RefSeq" id="WP_202747367.1">
    <property type="nucleotide sequence ID" value="NZ_JAESWC010000001.1"/>
</dbReference>
<evidence type="ECO:0000259" key="5">
    <source>
        <dbReference type="PROSITE" id="PS50111"/>
    </source>
</evidence>
<dbReference type="SUPFAM" id="SSF58104">
    <property type="entry name" value="Methyl-accepting chemotaxis protein (MCP) signaling domain"/>
    <property type="match status" value="1"/>
</dbReference>
<evidence type="ECO:0000259" key="6">
    <source>
        <dbReference type="PROSITE" id="PS50885"/>
    </source>
</evidence>
<dbReference type="Pfam" id="PF00672">
    <property type="entry name" value="HAMP"/>
    <property type="match status" value="1"/>
</dbReference>
<accession>A0ABS1T7V5</accession>
<dbReference type="SMART" id="SM00283">
    <property type="entry name" value="MA"/>
    <property type="match status" value="1"/>
</dbReference>
<dbReference type="Gene3D" id="6.10.340.10">
    <property type="match status" value="1"/>
</dbReference>
<dbReference type="PANTHER" id="PTHR32089:SF112">
    <property type="entry name" value="LYSOZYME-LIKE PROTEIN-RELATED"/>
    <property type="match status" value="1"/>
</dbReference>
<evidence type="ECO:0000313" key="8">
    <source>
        <dbReference type="Proteomes" id="UP000632377"/>
    </source>
</evidence>
<dbReference type="CDD" id="cd06225">
    <property type="entry name" value="HAMP"/>
    <property type="match status" value="1"/>
</dbReference>
<keyword evidence="8" id="KW-1185">Reference proteome</keyword>
<keyword evidence="1 3" id="KW-0807">Transducer</keyword>
<dbReference type="InterPro" id="IPR029151">
    <property type="entry name" value="Sensor-like_sf"/>
</dbReference>
<evidence type="ECO:0000256" key="1">
    <source>
        <dbReference type="ARBA" id="ARBA00023224"/>
    </source>
</evidence>
<sequence>MKTIRRKLTVSYLGLALLCIIGTTGLIASQLIGSMGDQLQKQNSALAMQIADGLRGFNASSNDKVQEFLERTKGHQDSIAFINVIDKDNKIIASSDKTKVGQDGDSKTKKVITEGKDTSELSADSNKENILQVIIPVQGESFGNGALSVGISVNLDSKGILLKSLRFLIFILLIAIAISYIEANRLSKPIKMMTKTIQQVAKGDFSVKFKVNTKDEISILADAMNSTIASIRDMVANIKASSDKLSSVSQNLAASTEQVAASSNGVAQAIEEVAIGASKQSESISDTVNMLENFGVTLDEVNNKLQNVTDGGAKIKIAADNGSDKIELLIKSINDVTSSFKYVIEKLSLLDSSVGQITTITDVINAVAEQTNLLALNAAIEAARAGEVGRGFAVVADEIRKLAEQVLDSSKGIAQLVDRITDEAKDASSTAQAVSNKMLSQGEDVSKTVISLKEIIREVDSIVPQIKEVNGALSSVVVSKNNVIKKVEDVALVSEEVSASSEEITSSVEEQNASVEEITISANDLADMSKDMLEGIEKYKI</sequence>
<feature type="transmembrane region" description="Helical" evidence="4">
    <location>
        <begin position="165"/>
        <end position="183"/>
    </location>
</feature>
<keyword evidence="4" id="KW-1133">Transmembrane helix</keyword>
<dbReference type="Proteomes" id="UP000632377">
    <property type="component" value="Unassembled WGS sequence"/>
</dbReference>
<dbReference type="InterPro" id="IPR004089">
    <property type="entry name" value="MCPsignal_dom"/>
</dbReference>
<feature type="transmembrane region" description="Helical" evidence="4">
    <location>
        <begin position="12"/>
        <end position="32"/>
    </location>
</feature>
<evidence type="ECO:0000256" key="4">
    <source>
        <dbReference type="SAM" id="Phobius"/>
    </source>
</evidence>
<dbReference type="Gene3D" id="1.10.287.950">
    <property type="entry name" value="Methyl-accepting chemotaxis protein"/>
    <property type="match status" value="1"/>
</dbReference>
<dbReference type="PROSITE" id="PS50885">
    <property type="entry name" value="HAMP"/>
    <property type="match status" value="1"/>
</dbReference>
<evidence type="ECO:0000256" key="3">
    <source>
        <dbReference type="PROSITE-ProRule" id="PRU00284"/>
    </source>
</evidence>
<organism evidence="7 8">
    <name type="scientific">Clostridium rhizosphaerae</name>
    <dbReference type="NCBI Taxonomy" id="2803861"/>
    <lineage>
        <taxon>Bacteria</taxon>
        <taxon>Bacillati</taxon>
        <taxon>Bacillota</taxon>
        <taxon>Clostridia</taxon>
        <taxon>Eubacteriales</taxon>
        <taxon>Clostridiaceae</taxon>
        <taxon>Clostridium</taxon>
    </lineage>
</organism>
<dbReference type="PROSITE" id="PS50111">
    <property type="entry name" value="CHEMOTAXIS_TRANSDUC_2"/>
    <property type="match status" value="1"/>
</dbReference>
<comment type="caution">
    <text evidence="7">The sequence shown here is derived from an EMBL/GenBank/DDBJ whole genome shotgun (WGS) entry which is preliminary data.</text>
</comment>
<dbReference type="Gene3D" id="3.30.450.20">
    <property type="entry name" value="PAS domain"/>
    <property type="match status" value="1"/>
</dbReference>
<reference evidence="7 8" key="1">
    <citation type="submission" date="2021-01" db="EMBL/GenBank/DDBJ databases">
        <title>Genome public.</title>
        <authorList>
            <person name="Liu C."/>
            <person name="Sun Q."/>
        </authorList>
    </citation>
    <scope>NUCLEOTIDE SEQUENCE [LARGE SCALE GENOMIC DNA]</scope>
    <source>
        <strain evidence="7 8">YIM B02515</strain>
    </source>
</reference>